<protein>
    <submittedName>
        <fullName evidence="2">Uncharacterized protein</fullName>
    </submittedName>
</protein>
<evidence type="ECO:0000313" key="2">
    <source>
        <dbReference type="EMBL" id="GJJ06781.1"/>
    </source>
</evidence>
<sequence>MPPRNTRSHNSGTPSTISDEDKRDLVEPQEETAHPADEEAQASPMMQENPIDEGDNVSEAEMVQKPMTVEELQEIADKLFDQTDTFNIADRRAQEGLNETFQSVYYVIVAV</sequence>
<reference evidence="2" key="1">
    <citation type="submission" date="2021-10" db="EMBL/GenBank/DDBJ databases">
        <title>De novo Genome Assembly of Clathrus columnatus (Basidiomycota, Fungi) Using Illumina and Nanopore Sequence Data.</title>
        <authorList>
            <person name="Ogiso-Tanaka E."/>
            <person name="Itagaki H."/>
            <person name="Hosoya T."/>
            <person name="Hosaka K."/>
        </authorList>
    </citation>
    <scope>NUCLEOTIDE SEQUENCE</scope>
    <source>
        <strain evidence="2">MO-923</strain>
    </source>
</reference>
<evidence type="ECO:0000313" key="3">
    <source>
        <dbReference type="Proteomes" id="UP001050691"/>
    </source>
</evidence>
<accession>A0AAV4ZXE9</accession>
<proteinExistence type="predicted"/>
<evidence type="ECO:0000256" key="1">
    <source>
        <dbReference type="SAM" id="MobiDB-lite"/>
    </source>
</evidence>
<feature type="region of interest" description="Disordered" evidence="1">
    <location>
        <begin position="1"/>
        <end position="61"/>
    </location>
</feature>
<dbReference type="AlphaFoldDB" id="A0AAV4ZXE9"/>
<keyword evidence="3" id="KW-1185">Reference proteome</keyword>
<dbReference type="EMBL" id="BPWL01000001">
    <property type="protein sequence ID" value="GJJ06781.1"/>
    <property type="molecule type" value="Genomic_DNA"/>
</dbReference>
<organism evidence="2 3">
    <name type="scientific">Clathrus columnatus</name>
    <dbReference type="NCBI Taxonomy" id="1419009"/>
    <lineage>
        <taxon>Eukaryota</taxon>
        <taxon>Fungi</taxon>
        <taxon>Dikarya</taxon>
        <taxon>Basidiomycota</taxon>
        <taxon>Agaricomycotina</taxon>
        <taxon>Agaricomycetes</taxon>
        <taxon>Phallomycetidae</taxon>
        <taxon>Phallales</taxon>
        <taxon>Clathraceae</taxon>
        <taxon>Clathrus</taxon>
    </lineage>
</organism>
<comment type="caution">
    <text evidence="2">The sequence shown here is derived from an EMBL/GenBank/DDBJ whole genome shotgun (WGS) entry which is preliminary data.</text>
</comment>
<feature type="compositionally biased region" description="Polar residues" evidence="1">
    <location>
        <begin position="8"/>
        <end position="17"/>
    </location>
</feature>
<dbReference type="Proteomes" id="UP001050691">
    <property type="component" value="Unassembled WGS sequence"/>
</dbReference>
<gene>
    <name evidence="2" type="ORF">Clacol_000977</name>
</gene>
<name>A0AAV4ZXE9_9AGAM</name>
<feature type="compositionally biased region" description="Basic and acidic residues" evidence="1">
    <location>
        <begin position="19"/>
        <end position="37"/>
    </location>
</feature>